<feature type="transmembrane region" description="Helical" evidence="5">
    <location>
        <begin position="404"/>
        <end position="426"/>
    </location>
</feature>
<feature type="transmembrane region" description="Helical" evidence="5">
    <location>
        <begin position="233"/>
        <end position="253"/>
    </location>
</feature>
<dbReference type="Pfam" id="PF12698">
    <property type="entry name" value="ABC2_membrane_3"/>
    <property type="match status" value="1"/>
</dbReference>
<evidence type="ECO:0000259" key="6">
    <source>
        <dbReference type="Pfam" id="PF12698"/>
    </source>
</evidence>
<feature type="transmembrane region" description="Helical" evidence="5">
    <location>
        <begin position="20"/>
        <end position="41"/>
    </location>
</feature>
<evidence type="ECO:0000313" key="7">
    <source>
        <dbReference type="EMBL" id="MDR6224843.1"/>
    </source>
</evidence>
<evidence type="ECO:0000256" key="1">
    <source>
        <dbReference type="ARBA" id="ARBA00004141"/>
    </source>
</evidence>
<comment type="subcellular location">
    <subcellularLocation>
        <location evidence="1">Membrane</location>
        <topology evidence="1">Multi-pass membrane protein</topology>
    </subcellularLocation>
</comment>
<reference evidence="7 8" key="1">
    <citation type="submission" date="2023-07" db="EMBL/GenBank/DDBJ databases">
        <title>Genomic Encyclopedia of Type Strains, Phase IV (KMG-IV): sequencing the most valuable type-strain genomes for metagenomic binning, comparative biology and taxonomic classification.</title>
        <authorList>
            <person name="Goeker M."/>
        </authorList>
    </citation>
    <scope>NUCLEOTIDE SEQUENCE [LARGE SCALE GENOMIC DNA]</scope>
    <source>
        <strain evidence="7 8">DSM 45903</strain>
    </source>
</reference>
<evidence type="ECO:0000256" key="2">
    <source>
        <dbReference type="ARBA" id="ARBA00022692"/>
    </source>
</evidence>
<gene>
    <name evidence="7" type="ORF">JOE21_000834</name>
</gene>
<keyword evidence="2 5" id="KW-0812">Transmembrane</keyword>
<name>A0ABU1IJB3_9BACL</name>
<protein>
    <submittedName>
        <fullName evidence="7">ABC-2 type transport system permease protein</fullName>
    </submittedName>
</protein>
<dbReference type="EMBL" id="JAVDQG010000002">
    <property type="protein sequence ID" value="MDR6224843.1"/>
    <property type="molecule type" value="Genomic_DNA"/>
</dbReference>
<evidence type="ECO:0000313" key="8">
    <source>
        <dbReference type="Proteomes" id="UP001185012"/>
    </source>
</evidence>
<dbReference type="InterPro" id="IPR051328">
    <property type="entry name" value="T7SS_ABC-Transporter"/>
</dbReference>
<feature type="domain" description="ABC-2 type transporter transmembrane" evidence="6">
    <location>
        <begin position="21"/>
        <end position="423"/>
    </location>
</feature>
<evidence type="ECO:0000256" key="5">
    <source>
        <dbReference type="SAM" id="Phobius"/>
    </source>
</evidence>
<keyword evidence="4 5" id="KW-0472">Membrane</keyword>
<dbReference type="PANTHER" id="PTHR43077:SF10">
    <property type="entry name" value="TRANSPORT PERMEASE PROTEIN"/>
    <property type="match status" value="1"/>
</dbReference>
<feature type="transmembrane region" description="Helical" evidence="5">
    <location>
        <begin position="313"/>
        <end position="335"/>
    </location>
</feature>
<evidence type="ECO:0000256" key="4">
    <source>
        <dbReference type="ARBA" id="ARBA00023136"/>
    </source>
</evidence>
<dbReference type="PANTHER" id="PTHR43077">
    <property type="entry name" value="TRANSPORT PERMEASE YVFS-RELATED"/>
    <property type="match status" value="1"/>
</dbReference>
<accession>A0ABU1IJB3</accession>
<feature type="transmembrane region" description="Helical" evidence="5">
    <location>
        <begin position="347"/>
        <end position="367"/>
    </location>
</feature>
<evidence type="ECO:0000256" key="3">
    <source>
        <dbReference type="ARBA" id="ARBA00022989"/>
    </source>
</evidence>
<dbReference type="RefSeq" id="WP_309862706.1">
    <property type="nucleotide sequence ID" value="NZ_JAVDQG010000002.1"/>
</dbReference>
<keyword evidence="8" id="KW-1185">Reference proteome</keyword>
<dbReference type="Proteomes" id="UP001185012">
    <property type="component" value="Unassembled WGS sequence"/>
</dbReference>
<proteinExistence type="predicted"/>
<dbReference type="InterPro" id="IPR013525">
    <property type="entry name" value="ABC2_TM"/>
</dbReference>
<organism evidence="7 8">
    <name type="scientific">Desmospora profundinema</name>
    <dbReference type="NCBI Taxonomy" id="1571184"/>
    <lineage>
        <taxon>Bacteria</taxon>
        <taxon>Bacillati</taxon>
        <taxon>Bacillota</taxon>
        <taxon>Bacilli</taxon>
        <taxon>Bacillales</taxon>
        <taxon>Thermoactinomycetaceae</taxon>
        <taxon>Desmospora</taxon>
    </lineage>
</organism>
<feature type="transmembrane region" description="Helical" evidence="5">
    <location>
        <begin position="274"/>
        <end position="307"/>
    </location>
</feature>
<sequence>MGAFLKKDILVVVRDRTELLVLLLMPFLLIVILGFALRGVMGGDTEALQMKVAIVQQDDEQQGVKRFVKELEERPLPEEVSNHLQQTAVSIRPYTRLQDVLNAEGVSDMIETVELDASVAEQALKEEEVAAILTVPEHFTYLSLQKMLLDEGKGGKLHITVDDYRSLSTKIFHDIVESFVRSLNFETAVVHALREDGGSLSSNGLRTEESVGIADLGGVITVSKRDPVSSFQYYTLSMAVMFVLFVASTMSGKAHVEKLQHVMNRILLSGRHPLVYLGGKVVSATVLAFVQLFVLFSLSTLVLQTFIGETVDFWLGMAVITAVLSLCVGTLAALLTALTVRFNSAAVTYVFAGGIVSIFAIVGGSFFPISGLPDVVQSIGHWTPNGAALSAYLQWVQGMDGEALFLPLSRLAGASILFLAAGVLIFPQRRSV</sequence>
<keyword evidence="3 5" id="KW-1133">Transmembrane helix</keyword>
<comment type="caution">
    <text evidence="7">The sequence shown here is derived from an EMBL/GenBank/DDBJ whole genome shotgun (WGS) entry which is preliminary data.</text>
</comment>